<keyword evidence="1" id="KW-0812">Transmembrane</keyword>
<dbReference type="RefSeq" id="WP_141656842.1">
    <property type="nucleotide sequence ID" value="NZ_CYHG01000007.1"/>
</dbReference>
<name>A0A0K6IND5_9GAMM</name>
<reference evidence="3" key="1">
    <citation type="submission" date="2015-08" db="EMBL/GenBank/DDBJ databases">
        <authorList>
            <person name="Varghese N."/>
        </authorList>
    </citation>
    <scope>NUCLEOTIDE SEQUENCE [LARGE SCALE GENOMIC DNA]</scope>
    <source>
        <strain evidence="3">JCM 18476</strain>
    </source>
</reference>
<dbReference type="AlphaFoldDB" id="A0A0K6IND5"/>
<dbReference type="STRING" id="1137284.GCA_001418205_02478"/>
<evidence type="ECO:0000313" key="2">
    <source>
        <dbReference type="EMBL" id="CUB04608.1"/>
    </source>
</evidence>
<evidence type="ECO:0000256" key="1">
    <source>
        <dbReference type="SAM" id="Phobius"/>
    </source>
</evidence>
<gene>
    <name evidence="2" type="ORF">Ga0061065_107182</name>
</gene>
<dbReference type="Proteomes" id="UP000182769">
    <property type="component" value="Unassembled WGS sequence"/>
</dbReference>
<keyword evidence="1" id="KW-0472">Membrane</keyword>
<dbReference type="EMBL" id="CYHG01000007">
    <property type="protein sequence ID" value="CUB04608.1"/>
    <property type="molecule type" value="Genomic_DNA"/>
</dbReference>
<organism evidence="2 3">
    <name type="scientific">Marinomonas fungiae</name>
    <dbReference type="NCBI Taxonomy" id="1137284"/>
    <lineage>
        <taxon>Bacteria</taxon>
        <taxon>Pseudomonadati</taxon>
        <taxon>Pseudomonadota</taxon>
        <taxon>Gammaproteobacteria</taxon>
        <taxon>Oceanospirillales</taxon>
        <taxon>Oceanospirillaceae</taxon>
        <taxon>Marinomonas</taxon>
    </lineage>
</organism>
<keyword evidence="1" id="KW-1133">Transmembrane helix</keyword>
<feature type="transmembrane region" description="Helical" evidence="1">
    <location>
        <begin position="80"/>
        <end position="96"/>
    </location>
</feature>
<sequence length="116" mass="12893">MMMKLEQVTELLEEKGYPAKLKTFPRRVYVGSLGSFYGVSIVQNEKTGELKLSYQPMILLVGIVLLIYSFVVSFGNDDMLSALIGITAASVIANFVKSRRKKAEIEAILRDASQSK</sequence>
<accession>A0A0K6IND5</accession>
<evidence type="ECO:0000313" key="3">
    <source>
        <dbReference type="Proteomes" id="UP000182769"/>
    </source>
</evidence>
<proteinExistence type="predicted"/>
<dbReference type="OrthoDB" id="6105817at2"/>
<keyword evidence="3" id="KW-1185">Reference proteome</keyword>
<feature type="transmembrane region" description="Helical" evidence="1">
    <location>
        <begin position="56"/>
        <end position="74"/>
    </location>
</feature>
<protein>
    <submittedName>
        <fullName evidence="2">Uncharacterized protein</fullName>
    </submittedName>
</protein>